<proteinExistence type="predicted"/>
<dbReference type="AlphaFoldDB" id="A0A0T9T7Q0"/>
<sequence>MIPDKVIMLNLLYDHPNTQRRPNEDLLLQRQPVTSSRILSIGYDPENRMLEIQFREQGTYQYLGVPERIHQNFMSAVSKGRFFDGVIKGKFLCRKIG</sequence>
<feature type="domain" description="KTSC" evidence="1">
    <location>
        <begin position="34"/>
        <end position="91"/>
    </location>
</feature>
<name>A0A0T9T7Q0_YERAL</name>
<keyword evidence="4" id="KW-1185">Reference proteome</keyword>
<reference evidence="3 4" key="2">
    <citation type="submission" date="2015-03" db="EMBL/GenBank/DDBJ databases">
        <authorList>
            <consortium name="Pathogen Informatics"/>
            <person name="Murphy D."/>
        </authorList>
    </citation>
    <scope>NUCLEOTIDE SEQUENCE [LARGE SCALE GENOMIC DNA]</scope>
    <source>
        <strain evidence="3 4">IP08791</strain>
    </source>
</reference>
<dbReference type="Proteomes" id="UP000038647">
    <property type="component" value="Unassembled WGS sequence"/>
</dbReference>
<dbReference type="InterPro" id="IPR025309">
    <property type="entry name" value="KTSC_dom"/>
</dbReference>
<evidence type="ECO:0000259" key="1">
    <source>
        <dbReference type="Pfam" id="PF13619"/>
    </source>
</evidence>
<dbReference type="Proteomes" id="UP000041595">
    <property type="component" value="Unassembled WGS sequence"/>
</dbReference>
<accession>A0A0T9T7Q0</accession>
<protein>
    <recommendedName>
        <fullName evidence="1">KTSC domain-containing protein</fullName>
    </recommendedName>
</protein>
<organism evidence="2 5">
    <name type="scientific">Yersinia aldovae</name>
    <dbReference type="NCBI Taxonomy" id="29483"/>
    <lineage>
        <taxon>Bacteria</taxon>
        <taxon>Pseudomonadati</taxon>
        <taxon>Pseudomonadota</taxon>
        <taxon>Gammaproteobacteria</taxon>
        <taxon>Enterobacterales</taxon>
        <taxon>Yersiniaceae</taxon>
        <taxon>Yersinia</taxon>
    </lineage>
</organism>
<evidence type="ECO:0000313" key="5">
    <source>
        <dbReference type="Proteomes" id="UP000041595"/>
    </source>
</evidence>
<evidence type="ECO:0000313" key="3">
    <source>
        <dbReference type="EMBL" id="CNK74551.1"/>
    </source>
</evidence>
<dbReference type="EMBL" id="CQEJ01000003">
    <property type="protein sequence ID" value="CNK66697.1"/>
    <property type="molecule type" value="Genomic_DNA"/>
</dbReference>
<reference evidence="2 5" key="1">
    <citation type="submission" date="2015-03" db="EMBL/GenBank/DDBJ databases">
        <authorList>
            <person name="Murphy D."/>
        </authorList>
    </citation>
    <scope>NUCLEOTIDE SEQUENCE [LARGE SCALE GENOMIC DNA]</scope>
    <source>
        <strain evidence="2 5">IP06005</strain>
    </source>
</reference>
<dbReference type="STRING" id="1453495.AT01_248"/>
<evidence type="ECO:0000313" key="2">
    <source>
        <dbReference type="EMBL" id="CNK66697.1"/>
    </source>
</evidence>
<dbReference type="EMBL" id="CQEH01000004">
    <property type="protein sequence ID" value="CNK74551.1"/>
    <property type="molecule type" value="Genomic_DNA"/>
</dbReference>
<evidence type="ECO:0000313" key="4">
    <source>
        <dbReference type="Proteomes" id="UP000038647"/>
    </source>
</evidence>
<gene>
    <name evidence="2" type="ORF">ERS137965_00732</name>
    <name evidence="3" type="ORF">ERS137966_01122</name>
</gene>
<dbReference type="Pfam" id="PF13619">
    <property type="entry name" value="KTSC"/>
    <property type="match status" value="1"/>
</dbReference>
<dbReference type="eggNOG" id="COG0433">
    <property type="taxonomic scope" value="Bacteria"/>
</dbReference>